<proteinExistence type="predicted"/>
<reference evidence="2 3" key="1">
    <citation type="submission" date="2021-03" db="EMBL/GenBank/DDBJ databases">
        <title>Paenibacillus artemisicola MWE-103 whole genome sequence.</title>
        <authorList>
            <person name="Ham Y.J."/>
        </authorList>
    </citation>
    <scope>NUCLEOTIDE SEQUENCE [LARGE SCALE GENOMIC DNA]</scope>
    <source>
        <strain evidence="2 3">MWE-103</strain>
    </source>
</reference>
<dbReference type="EMBL" id="JAGGDJ010000011">
    <property type="protein sequence ID" value="MBO7745619.1"/>
    <property type="molecule type" value="Genomic_DNA"/>
</dbReference>
<dbReference type="RefSeq" id="WP_208848459.1">
    <property type="nucleotide sequence ID" value="NZ_JAGGDJ010000011.1"/>
</dbReference>
<dbReference type="InterPro" id="IPR013022">
    <property type="entry name" value="Xyl_isomerase-like_TIM-brl"/>
</dbReference>
<dbReference type="SUPFAM" id="SSF51658">
    <property type="entry name" value="Xylose isomerase-like"/>
    <property type="match status" value="1"/>
</dbReference>
<sequence length="282" mass="30317">MKIGVSVWSCHHYLQDGTWTNADFIDYAASVGAQGVELLSIFWNAETDVPAVREALARTGLELACFGACNDFVRPSEAERAAALADIKNSVDMAALLGARIVRVFAGDVKDGIGYDQGKTWIAQGLTEAAAYAQSRDIVLCLENHGVFAGRSEQVLELIRQVDSPALRSTFDMGNFLLVDQEPGPSFQELGPYISHVHAKDFKRVPEGTPGTYRTLGGQAYYVGVAPTEGDAGAADIVARLEGIGYLGWLSVEYEGQEEQKAGTAKAVKLLHGLVPDSKKHA</sequence>
<keyword evidence="3" id="KW-1185">Reference proteome</keyword>
<dbReference type="GO" id="GO:0016853">
    <property type="term" value="F:isomerase activity"/>
    <property type="evidence" value="ECO:0007669"/>
    <property type="project" value="UniProtKB-KW"/>
</dbReference>
<organism evidence="2 3">
    <name type="scientific">Paenibacillus artemisiicola</name>
    <dbReference type="NCBI Taxonomy" id="1172618"/>
    <lineage>
        <taxon>Bacteria</taxon>
        <taxon>Bacillati</taxon>
        <taxon>Bacillota</taxon>
        <taxon>Bacilli</taxon>
        <taxon>Bacillales</taxon>
        <taxon>Paenibacillaceae</taxon>
        <taxon>Paenibacillus</taxon>
    </lineage>
</organism>
<dbReference type="Proteomes" id="UP000670947">
    <property type="component" value="Unassembled WGS sequence"/>
</dbReference>
<dbReference type="Pfam" id="PF01261">
    <property type="entry name" value="AP_endonuc_2"/>
    <property type="match status" value="1"/>
</dbReference>
<evidence type="ECO:0000313" key="2">
    <source>
        <dbReference type="EMBL" id="MBO7745619.1"/>
    </source>
</evidence>
<gene>
    <name evidence="2" type="ORF">I8J29_15520</name>
</gene>
<feature type="domain" description="Xylose isomerase-like TIM barrel" evidence="1">
    <location>
        <begin position="25"/>
        <end position="271"/>
    </location>
</feature>
<keyword evidence="2" id="KW-0413">Isomerase</keyword>
<dbReference type="PANTHER" id="PTHR12110:SF53">
    <property type="entry name" value="BLR5974 PROTEIN"/>
    <property type="match status" value="1"/>
</dbReference>
<dbReference type="PANTHER" id="PTHR12110">
    <property type="entry name" value="HYDROXYPYRUVATE ISOMERASE"/>
    <property type="match status" value="1"/>
</dbReference>
<evidence type="ECO:0000259" key="1">
    <source>
        <dbReference type="Pfam" id="PF01261"/>
    </source>
</evidence>
<comment type="caution">
    <text evidence="2">The sequence shown here is derived from an EMBL/GenBank/DDBJ whole genome shotgun (WGS) entry which is preliminary data.</text>
</comment>
<evidence type="ECO:0000313" key="3">
    <source>
        <dbReference type="Proteomes" id="UP000670947"/>
    </source>
</evidence>
<dbReference type="InterPro" id="IPR050312">
    <property type="entry name" value="IolE/XylAMocC-like"/>
</dbReference>
<accession>A0ABS3WBD0</accession>
<dbReference type="InterPro" id="IPR036237">
    <property type="entry name" value="Xyl_isomerase-like_sf"/>
</dbReference>
<protein>
    <submittedName>
        <fullName evidence="2">Sugar phosphate isomerase/epimerase</fullName>
    </submittedName>
</protein>
<name>A0ABS3WBD0_9BACL</name>
<dbReference type="Gene3D" id="3.20.20.150">
    <property type="entry name" value="Divalent-metal-dependent TIM barrel enzymes"/>
    <property type="match status" value="1"/>
</dbReference>